<proteinExistence type="predicted"/>
<protein>
    <submittedName>
        <fullName evidence="1">Uncharacterized protein</fullName>
    </submittedName>
</protein>
<comment type="caution">
    <text evidence="1">The sequence shown here is derived from an EMBL/GenBank/DDBJ whole genome shotgun (WGS) entry which is preliminary data.</text>
</comment>
<dbReference type="PATRIC" id="fig|1263867.3.peg.2915"/>
<reference evidence="1" key="2">
    <citation type="journal article" date="2013" name="Mar. Genomics">
        <title>Expression of sulfatases in Rhodopirellula baltica and the diversity of sulfatases in the genus Rhodopirellula.</title>
        <authorList>
            <person name="Wegner C.E."/>
            <person name="Richter-Heitmann T."/>
            <person name="Klindworth A."/>
            <person name="Klockow C."/>
            <person name="Richter M."/>
            <person name="Achstetter T."/>
            <person name="Glockner F.O."/>
            <person name="Harder J."/>
        </authorList>
    </citation>
    <scope>NUCLEOTIDE SEQUENCE [LARGE SCALE GENOMIC DNA]</scope>
    <source>
        <strain evidence="1">6C</strain>
    </source>
</reference>
<name>M2B3M4_9BACT</name>
<accession>M2B3M4</accession>
<evidence type="ECO:0000313" key="1">
    <source>
        <dbReference type="EMBL" id="EMB16363.1"/>
    </source>
</evidence>
<dbReference type="EMBL" id="ANMO01000120">
    <property type="protein sequence ID" value="EMB16363.1"/>
    <property type="molecule type" value="Genomic_DNA"/>
</dbReference>
<organism evidence="1 2">
    <name type="scientific">Rhodopirellula europaea 6C</name>
    <dbReference type="NCBI Taxonomy" id="1263867"/>
    <lineage>
        <taxon>Bacteria</taxon>
        <taxon>Pseudomonadati</taxon>
        <taxon>Planctomycetota</taxon>
        <taxon>Planctomycetia</taxon>
        <taxon>Pirellulales</taxon>
        <taxon>Pirellulaceae</taxon>
        <taxon>Rhodopirellula</taxon>
    </lineage>
</organism>
<dbReference type="AlphaFoldDB" id="M2B3M4"/>
<evidence type="ECO:0000313" key="2">
    <source>
        <dbReference type="Proteomes" id="UP000011529"/>
    </source>
</evidence>
<gene>
    <name evidence="1" type="ORF">RE6C_02728</name>
</gene>
<keyword evidence="2" id="KW-1185">Reference proteome</keyword>
<sequence length="49" mass="5776">MFSFGSLAKNRDCERAPVFKTEDFAILARYKRNRQSAMHRETPGIERSR</sequence>
<reference evidence="1" key="1">
    <citation type="submission" date="2012-11" db="EMBL/GenBank/DDBJ databases">
        <title>Permanent draft genomes of Rhodopirellula europaea strain SH398 and 6C.</title>
        <authorList>
            <person name="Richter M."/>
            <person name="Richter-Heitmann T."/>
            <person name="Frank C."/>
            <person name="Harder J."/>
            <person name="Glockner F.O."/>
        </authorList>
    </citation>
    <scope>NUCLEOTIDE SEQUENCE</scope>
    <source>
        <strain evidence="1">6C</strain>
    </source>
</reference>
<dbReference type="Proteomes" id="UP000011529">
    <property type="component" value="Unassembled WGS sequence"/>
</dbReference>